<keyword evidence="2" id="KW-1185">Reference proteome</keyword>
<gene>
    <name evidence="1" type="ORF">FHR20_003284</name>
</gene>
<sequence length="370" mass="41623">MTELEQILSTGEGRRALDRYFAGLIRALDFAALETELAMLLEEHPSAFAPLCRASMRESVEIVGWERVHADILAMDRKGSRCTALGIDLTGHWEGEGPGFEVSLYDDGSFAFSTASRAALLEASEGHATPWQGCFVEIETSLECRGLALLDGAIRAYPGRHAVPSDALPRDYAGFVIALWWLYLRVHQGVADALAHHGLPRAMPVLVDEHDFGPQVGGVLLCEHVADSAERSARILDARTVENRLAYDRLTEQLIMEVREKRAVVRNWSFWSNRTQRRNAIELLEASDKLMFQDVVSTRGQLSVWLLSDREFEMLLDRYREHRRPGSSGEQHPDPGEERTQLHLMFLQHALQFGGRAVQREFLAHRGRAA</sequence>
<proteinExistence type="predicted"/>
<comment type="caution">
    <text evidence="1">The sequence shown here is derived from an EMBL/GenBank/DDBJ whole genome shotgun (WGS) entry which is preliminary data.</text>
</comment>
<accession>A0A7X5ZWM7</accession>
<reference evidence="1 2" key="1">
    <citation type="submission" date="2020-03" db="EMBL/GenBank/DDBJ databases">
        <title>Genomic Encyclopedia of Type Strains, Phase IV (KMG-IV): sequencing the most valuable type-strain genomes for metagenomic binning, comparative biology and taxonomic classification.</title>
        <authorList>
            <person name="Goeker M."/>
        </authorList>
    </citation>
    <scope>NUCLEOTIDE SEQUENCE [LARGE SCALE GENOMIC DNA]</scope>
    <source>
        <strain evidence="1 2">DSM 4733</strain>
    </source>
</reference>
<name>A0A7X5ZWM7_9SPHN</name>
<organism evidence="1 2">
    <name type="scientific">Sphingomonas leidyi</name>
    <dbReference type="NCBI Taxonomy" id="68569"/>
    <lineage>
        <taxon>Bacteria</taxon>
        <taxon>Pseudomonadati</taxon>
        <taxon>Pseudomonadota</taxon>
        <taxon>Alphaproteobacteria</taxon>
        <taxon>Sphingomonadales</taxon>
        <taxon>Sphingomonadaceae</taxon>
        <taxon>Sphingomonas</taxon>
    </lineage>
</organism>
<dbReference type="EMBL" id="JAASQV010000003">
    <property type="protein sequence ID" value="NIJ66311.1"/>
    <property type="molecule type" value="Genomic_DNA"/>
</dbReference>
<dbReference type="AlphaFoldDB" id="A0A7X5ZWM7"/>
<evidence type="ECO:0000313" key="2">
    <source>
        <dbReference type="Proteomes" id="UP000564677"/>
    </source>
</evidence>
<protein>
    <submittedName>
        <fullName evidence="1">Uncharacterized protein</fullName>
    </submittedName>
</protein>
<dbReference type="Proteomes" id="UP000564677">
    <property type="component" value="Unassembled WGS sequence"/>
</dbReference>
<dbReference type="RefSeq" id="WP_167300667.1">
    <property type="nucleotide sequence ID" value="NZ_JAASQV010000003.1"/>
</dbReference>
<evidence type="ECO:0000313" key="1">
    <source>
        <dbReference type="EMBL" id="NIJ66311.1"/>
    </source>
</evidence>